<sequence>MEQMLMNLNLIVDFLGTLTSTGAAPRRLYLTSVPFLHGETLYDIYFGVLLSFYGEFLTVSSLVARIRPSTDLAFPLQAFTGECVILRLPCAVEFSGDQLNCIPEGGFCSAASSNCCGRCYLFNIFQEGVAAADSD</sequence>
<accession>A0ABP0WAJ8</accession>
<proteinExistence type="predicted"/>
<dbReference type="Proteomes" id="UP001497444">
    <property type="component" value="Chromosome 15"/>
</dbReference>
<protein>
    <submittedName>
        <fullName evidence="1">Uncharacterized protein</fullName>
    </submittedName>
</protein>
<keyword evidence="2" id="KW-1185">Reference proteome</keyword>
<name>A0ABP0WAJ8_9BRYO</name>
<organism evidence="1 2">
    <name type="scientific">Sphagnum jensenii</name>
    <dbReference type="NCBI Taxonomy" id="128206"/>
    <lineage>
        <taxon>Eukaryota</taxon>
        <taxon>Viridiplantae</taxon>
        <taxon>Streptophyta</taxon>
        <taxon>Embryophyta</taxon>
        <taxon>Bryophyta</taxon>
        <taxon>Sphagnophytina</taxon>
        <taxon>Sphagnopsida</taxon>
        <taxon>Sphagnales</taxon>
        <taxon>Sphagnaceae</taxon>
        <taxon>Sphagnum</taxon>
    </lineage>
</organism>
<dbReference type="EMBL" id="OZ020110">
    <property type="protein sequence ID" value="CAK9263504.1"/>
    <property type="molecule type" value="Genomic_DNA"/>
</dbReference>
<evidence type="ECO:0000313" key="1">
    <source>
        <dbReference type="EMBL" id="CAK9263504.1"/>
    </source>
</evidence>
<evidence type="ECO:0000313" key="2">
    <source>
        <dbReference type="Proteomes" id="UP001497444"/>
    </source>
</evidence>
<reference evidence="1" key="1">
    <citation type="submission" date="2024-02" db="EMBL/GenBank/DDBJ databases">
        <authorList>
            <consortium name="ELIXIR-Norway"/>
            <consortium name="Elixir Norway"/>
        </authorList>
    </citation>
    <scope>NUCLEOTIDE SEQUENCE</scope>
</reference>
<gene>
    <name evidence="1" type="ORF">CSSPJE1EN1_LOCUS8982</name>
</gene>